<name>A0AAV1T8D5_9STRA</name>
<dbReference type="AlphaFoldDB" id="A0AAV1T8D5"/>
<keyword evidence="1" id="KW-0732">Signal</keyword>
<evidence type="ECO:0000313" key="2">
    <source>
        <dbReference type="EMBL" id="CAK7903877.1"/>
    </source>
</evidence>
<protein>
    <submittedName>
        <fullName evidence="2">Uncharacterized protein</fullName>
    </submittedName>
</protein>
<comment type="caution">
    <text evidence="2">The sequence shown here is derived from an EMBL/GenBank/DDBJ whole genome shotgun (WGS) entry which is preliminary data.</text>
</comment>
<organism evidence="2 3">
    <name type="scientific">Peronospora matthiolae</name>
    <dbReference type="NCBI Taxonomy" id="2874970"/>
    <lineage>
        <taxon>Eukaryota</taxon>
        <taxon>Sar</taxon>
        <taxon>Stramenopiles</taxon>
        <taxon>Oomycota</taxon>
        <taxon>Peronosporomycetes</taxon>
        <taxon>Peronosporales</taxon>
        <taxon>Peronosporaceae</taxon>
        <taxon>Peronospora</taxon>
    </lineage>
</organism>
<feature type="chain" id="PRO_5043315012" evidence="1">
    <location>
        <begin position="27"/>
        <end position="628"/>
    </location>
</feature>
<evidence type="ECO:0000256" key="1">
    <source>
        <dbReference type="SAM" id="SignalP"/>
    </source>
</evidence>
<accession>A0AAV1T8D5</accession>
<gene>
    <name evidence="2" type="ORF">PM001_LOCUS2797</name>
</gene>
<evidence type="ECO:0000313" key="3">
    <source>
        <dbReference type="Proteomes" id="UP001162060"/>
    </source>
</evidence>
<dbReference type="EMBL" id="CAKLBY020000028">
    <property type="protein sequence ID" value="CAK7903877.1"/>
    <property type="molecule type" value="Genomic_DNA"/>
</dbReference>
<feature type="signal peptide" evidence="1">
    <location>
        <begin position="1"/>
        <end position="26"/>
    </location>
</feature>
<sequence>MQRYARSVIVTVATLTPLTALATGEAAKHYDDSNKGVYAKQQLLRWSRSFAGKKIASRESSESGAVDASAWLGPAPPKVPYLLSISTGDDPAVVLNTLLEGAKVLGSYEERACETLARFTRPTSPFQLCIHKIATRYVTMKKVFHGDLSMGFGTEADDVAMDAMVRALRDLKCSEEVDESSKEQSDWNGAGDRELAQTRPAYPVFLIGDFDALGDLEAERWLRWTHQVSSEGLAHVVLLTFAPVTPSKAQWLQTRHKNGLFSALDGSHDFVSILLRIANGQVDFTSAEEKLCKVAEMYKLRLLCDPTTTSWSTDLMSDQNSGVISESNKYGDEIEIILTTSGNWWSDINEICRRLKENNLNDVTHPDARLAMIHEVCNSFVKDTESRLLEALHLDRSLELPRKLHTSNESVLPASVGRASDVTETEKVLSALGAWKCFETLTGVVPVSGGSSFVCSPQHLLDRKSKTPLDCVSPIDALLPFNYREGGERKFLDLIDHQLLLLRPKDAVEIGVIPCKNAALIAPCWIQTRPVVKKIFEKIHKSDMFYKVILEFDRHAANVEMQNEIEQYEREIVERRKFFFERKSDFAVLQFSMTPAEKAQREAELALLDVELQAKDVYLKKLQSLQTL</sequence>
<proteinExistence type="predicted"/>
<dbReference type="Proteomes" id="UP001162060">
    <property type="component" value="Unassembled WGS sequence"/>
</dbReference>
<reference evidence="2" key="1">
    <citation type="submission" date="2024-01" db="EMBL/GenBank/DDBJ databases">
        <authorList>
            <person name="Webb A."/>
        </authorList>
    </citation>
    <scope>NUCLEOTIDE SEQUENCE</scope>
    <source>
        <strain evidence="2">Pm1</strain>
    </source>
</reference>